<keyword evidence="11" id="KW-0150">Chloroplast</keyword>
<gene>
    <name evidence="8 11" type="primary">rpl22</name>
</gene>
<protein>
    <recommendedName>
        <fullName evidence="7 8">Large ribosomal subunit protein uL22c</fullName>
    </recommendedName>
</protein>
<evidence type="ECO:0000256" key="6">
    <source>
        <dbReference type="ARBA" id="ARBA00023274"/>
    </source>
</evidence>
<proteinExistence type="inferred from homology"/>
<comment type="subunit">
    <text evidence="8">Part of the 50S ribosomal subunit.</text>
</comment>
<dbReference type="PROSITE" id="PS00464">
    <property type="entry name" value="RIBOSOMAL_L22"/>
    <property type="match status" value="1"/>
</dbReference>
<organism evidence="11">
    <name type="scientific">Diplopterygium glaucum</name>
    <name type="common">Fern</name>
    <name type="synonym">Polypodium glaucum</name>
    <dbReference type="NCBI Taxonomy" id="397682"/>
    <lineage>
        <taxon>Eukaryota</taxon>
        <taxon>Viridiplantae</taxon>
        <taxon>Streptophyta</taxon>
        <taxon>Embryophyta</taxon>
        <taxon>Tracheophyta</taxon>
        <taxon>Polypodiopsida</taxon>
        <taxon>Polypodiidae</taxon>
        <taxon>Gleicheniales</taxon>
        <taxon>Gleicheniaceae</taxon>
        <taxon>Diplopterygium</taxon>
    </lineage>
</organism>
<keyword evidence="5 8" id="KW-0689">Ribosomal protein</keyword>
<comment type="subcellular location">
    <subcellularLocation>
        <location evidence="8 10">Plastid</location>
        <location evidence="8 10">Chloroplast</location>
    </subcellularLocation>
</comment>
<dbReference type="PANTHER" id="PTHR13501:SF10">
    <property type="entry name" value="LARGE RIBOSOMAL SUBUNIT PROTEIN UL22M"/>
    <property type="match status" value="1"/>
</dbReference>
<comment type="similarity">
    <text evidence="1 8 9">Belongs to the universal ribosomal protein uL22 family.</text>
</comment>
<dbReference type="InterPro" id="IPR036394">
    <property type="entry name" value="Ribosomal_uL22_sf"/>
</dbReference>
<dbReference type="RefSeq" id="YP_009032915.1">
    <property type="nucleotide sequence ID" value="NC_024158.1"/>
</dbReference>
<evidence type="ECO:0000256" key="3">
    <source>
        <dbReference type="ARBA" id="ARBA00022730"/>
    </source>
</evidence>
<dbReference type="Gene3D" id="3.90.470.10">
    <property type="entry name" value="Ribosomal protein L22/L17"/>
    <property type="match status" value="1"/>
</dbReference>
<evidence type="ECO:0000256" key="5">
    <source>
        <dbReference type="ARBA" id="ARBA00022980"/>
    </source>
</evidence>
<dbReference type="GO" id="GO:0019843">
    <property type="term" value="F:rRNA binding"/>
    <property type="evidence" value="ECO:0007669"/>
    <property type="project" value="UniProtKB-UniRule"/>
</dbReference>
<dbReference type="GO" id="GO:0015934">
    <property type="term" value="C:large ribosomal subunit"/>
    <property type="evidence" value="ECO:0007669"/>
    <property type="project" value="InterPro"/>
</dbReference>
<evidence type="ECO:0000256" key="7">
    <source>
        <dbReference type="ARBA" id="ARBA00035285"/>
    </source>
</evidence>
<geneLocation type="chloroplast" evidence="11"/>
<sequence length="136" mass="15079">MKNIEESIVEAQASSKNANMSATKARRVINKIRGCSYEQALLLLEFLPHRTCYPILQLIVSAAANANSRIGSSKSNLFVSEARVDGSTNLKRFRPRARGRGYPIKKPTCHVIIKLREKAAIGSSNSTKDKETFQKS</sequence>
<dbReference type="InterPro" id="IPR001063">
    <property type="entry name" value="Ribosomal_uL22"/>
</dbReference>
<dbReference type="InterPro" id="IPR005727">
    <property type="entry name" value="Ribosomal_uL22_bac/chlpt-type"/>
</dbReference>
<dbReference type="PANTHER" id="PTHR13501">
    <property type="entry name" value="CHLOROPLAST 50S RIBOSOMAL PROTEIN L22-RELATED"/>
    <property type="match status" value="1"/>
</dbReference>
<evidence type="ECO:0000256" key="1">
    <source>
        <dbReference type="ARBA" id="ARBA00009451"/>
    </source>
</evidence>
<keyword evidence="3 8" id="KW-0699">rRNA-binding</keyword>
<dbReference type="GO" id="GO:0003735">
    <property type="term" value="F:structural constituent of ribosome"/>
    <property type="evidence" value="ECO:0007669"/>
    <property type="project" value="InterPro"/>
</dbReference>
<comment type="function">
    <text evidence="8 10">The globular domain of the protein is located near the polypeptide exit tunnel on the outside of the subunit, while an extended beta-hairpin is found that lines the wall of the exit tunnel in the center of the 70S ribosome.</text>
</comment>
<dbReference type="AlphaFoldDB" id="A0A059SRJ4"/>
<keyword evidence="6 8" id="KW-0687">Ribonucleoprotein</keyword>
<accession>A0A059SRJ4</accession>
<keyword evidence="2 11" id="KW-0934">Plastid</keyword>
<dbReference type="NCBIfam" id="TIGR01044">
    <property type="entry name" value="rplV_bact"/>
    <property type="match status" value="1"/>
</dbReference>
<evidence type="ECO:0000313" key="11">
    <source>
        <dbReference type="EMBL" id="AHA59701.1"/>
    </source>
</evidence>
<keyword evidence="4 8" id="KW-0694">RNA-binding</keyword>
<evidence type="ECO:0000256" key="9">
    <source>
        <dbReference type="RuleBase" id="RU004005"/>
    </source>
</evidence>
<name>A0A059SRJ4_DIPGU</name>
<dbReference type="InterPro" id="IPR018260">
    <property type="entry name" value="Ribosomal_uL22_CS"/>
</dbReference>
<comment type="function">
    <text evidence="8 10">This protein binds specifically to 23S rRNA.</text>
</comment>
<dbReference type="GeneID" id="19522903"/>
<dbReference type="Pfam" id="PF00237">
    <property type="entry name" value="Ribosomal_L22"/>
    <property type="match status" value="1"/>
</dbReference>
<dbReference type="GO" id="GO:0009507">
    <property type="term" value="C:chloroplast"/>
    <property type="evidence" value="ECO:0007669"/>
    <property type="project" value="UniProtKB-SubCell"/>
</dbReference>
<dbReference type="SUPFAM" id="SSF54843">
    <property type="entry name" value="Ribosomal protein L22"/>
    <property type="match status" value="1"/>
</dbReference>
<evidence type="ECO:0000256" key="10">
    <source>
        <dbReference type="RuleBase" id="RU004009"/>
    </source>
</evidence>
<dbReference type="CDD" id="cd00336">
    <property type="entry name" value="Ribosomal_L22"/>
    <property type="match status" value="1"/>
</dbReference>
<dbReference type="HAMAP" id="MF_01331_B">
    <property type="entry name" value="Ribosomal_uL22_B"/>
    <property type="match status" value="1"/>
</dbReference>
<reference evidence="11" key="1">
    <citation type="journal article" date="2014" name="Mol. Cells">
        <title>Chloroplast genome evolution in early diverged leptosporangiate ferns.</title>
        <authorList>
            <person name="Kim H.T."/>
            <person name="Chung M.G."/>
            <person name="Kim K.J."/>
        </authorList>
    </citation>
    <scope>NUCLEOTIDE SEQUENCE</scope>
</reference>
<dbReference type="EMBL" id="KF225594">
    <property type="protein sequence ID" value="AHA59701.1"/>
    <property type="molecule type" value="Genomic_DNA"/>
</dbReference>
<dbReference type="GO" id="GO:0006412">
    <property type="term" value="P:translation"/>
    <property type="evidence" value="ECO:0007669"/>
    <property type="project" value="UniProtKB-UniRule"/>
</dbReference>
<dbReference type="InterPro" id="IPR047867">
    <property type="entry name" value="Ribosomal_uL22_bac/org-type"/>
</dbReference>
<evidence type="ECO:0000256" key="2">
    <source>
        <dbReference type="ARBA" id="ARBA00022640"/>
    </source>
</evidence>
<evidence type="ECO:0000256" key="4">
    <source>
        <dbReference type="ARBA" id="ARBA00022884"/>
    </source>
</evidence>
<evidence type="ECO:0000256" key="8">
    <source>
        <dbReference type="HAMAP-Rule" id="MF_01331"/>
    </source>
</evidence>